<organism evidence="3 4">
    <name type="scientific">Streptomyces drozdowiczii</name>
    <dbReference type="NCBI Taxonomy" id="202862"/>
    <lineage>
        <taxon>Bacteria</taxon>
        <taxon>Bacillati</taxon>
        <taxon>Actinomycetota</taxon>
        <taxon>Actinomycetes</taxon>
        <taxon>Kitasatosporales</taxon>
        <taxon>Streptomycetaceae</taxon>
        <taxon>Streptomyces</taxon>
    </lineage>
</organism>
<dbReference type="SMART" id="SM00903">
    <property type="entry name" value="Flavin_Reduct"/>
    <property type="match status" value="1"/>
</dbReference>
<feature type="domain" description="Flavin reductase like" evidence="2">
    <location>
        <begin position="24"/>
        <end position="172"/>
    </location>
</feature>
<evidence type="ECO:0000259" key="2">
    <source>
        <dbReference type="SMART" id="SM00903"/>
    </source>
</evidence>
<protein>
    <submittedName>
        <fullName evidence="3">Flavin reductase family protein</fullName>
    </submittedName>
</protein>
<dbReference type="SUPFAM" id="SSF50475">
    <property type="entry name" value="FMN-binding split barrel"/>
    <property type="match status" value="1"/>
</dbReference>
<dbReference type="EMBL" id="CP098740">
    <property type="protein sequence ID" value="UZK58073.1"/>
    <property type="molecule type" value="Genomic_DNA"/>
</dbReference>
<keyword evidence="4" id="KW-1185">Reference proteome</keyword>
<evidence type="ECO:0000313" key="4">
    <source>
        <dbReference type="Proteomes" id="UP001164963"/>
    </source>
</evidence>
<keyword evidence="1" id="KW-0560">Oxidoreductase</keyword>
<evidence type="ECO:0000313" key="3">
    <source>
        <dbReference type="EMBL" id="UZK58073.1"/>
    </source>
</evidence>
<name>A0ABY6Q1M0_9ACTN</name>
<dbReference type="PANTHER" id="PTHR30466:SF1">
    <property type="entry name" value="FMN REDUCTASE (NADH) RUTF"/>
    <property type="match status" value="1"/>
</dbReference>
<evidence type="ECO:0000256" key="1">
    <source>
        <dbReference type="ARBA" id="ARBA00023002"/>
    </source>
</evidence>
<dbReference type="Proteomes" id="UP001164963">
    <property type="component" value="Chromosome"/>
</dbReference>
<reference evidence="3" key="1">
    <citation type="journal article" date="2022" name="Front. Microbiol.">
        <title>Mirubactin C rescues the lethal effect of cell wall biosynthesis mutations in Bacillus subtilis.</title>
        <authorList>
            <person name="Kepplinger B."/>
            <person name="Wen X."/>
            <person name="Tyler A.R."/>
            <person name="Kim B.Y."/>
            <person name="Brown J."/>
            <person name="Banks P."/>
            <person name="Dashti Y."/>
            <person name="Mackenzie E.S."/>
            <person name="Wills C."/>
            <person name="Kawai Y."/>
            <person name="Waldron K.J."/>
            <person name="Allenby N.E.E."/>
            <person name="Wu L.J."/>
            <person name="Hall M.J."/>
            <person name="Errington J."/>
        </authorList>
    </citation>
    <scope>NUCLEOTIDE SEQUENCE</scope>
    <source>
        <strain evidence="3">MDA8-470</strain>
    </source>
</reference>
<gene>
    <name evidence="3" type="ORF">NEH16_31905</name>
</gene>
<dbReference type="InterPro" id="IPR050268">
    <property type="entry name" value="NADH-dep_flavin_reductase"/>
</dbReference>
<dbReference type="Pfam" id="PF01613">
    <property type="entry name" value="Flavin_Reduct"/>
    <property type="match status" value="1"/>
</dbReference>
<accession>A0ABY6Q1M0</accession>
<dbReference type="RefSeq" id="WP_073969471.1">
    <property type="nucleotide sequence ID" value="NZ_CP098740.1"/>
</dbReference>
<proteinExistence type="predicted"/>
<dbReference type="InterPro" id="IPR002563">
    <property type="entry name" value="Flavin_Rdtase-like_dom"/>
</dbReference>
<sequence>MSLVTTRTAEDVDLTDTRQLRGAFGAFATGVSVVTVGGSSWRGMTANSFTALSLDPPLVLVCVGKEAVMHGSLTGAEDFSVSVLAAGQEDVARHFADPTRPSGLSQFATVGWEPGRATGAPLIAGADAHFECVRQEVYDGGDHTIFIGRVVAARKRAPAADTLVFRGGRFRGLAEEREAA</sequence>
<dbReference type="PANTHER" id="PTHR30466">
    <property type="entry name" value="FLAVIN REDUCTASE"/>
    <property type="match status" value="1"/>
</dbReference>
<dbReference type="InterPro" id="IPR012349">
    <property type="entry name" value="Split_barrel_FMN-bd"/>
</dbReference>
<dbReference type="Gene3D" id="2.30.110.10">
    <property type="entry name" value="Electron Transport, Fmn-binding Protein, Chain A"/>
    <property type="match status" value="1"/>
</dbReference>